<evidence type="ECO:0000313" key="3">
    <source>
        <dbReference type="EMBL" id="MBC2601991.1"/>
    </source>
</evidence>
<dbReference type="Gene3D" id="3.40.50.20">
    <property type="match status" value="1"/>
</dbReference>
<accession>A0A7X1AXU7</accession>
<dbReference type="InterPro" id="IPR041255">
    <property type="entry name" value="LpxI_N"/>
</dbReference>
<dbReference type="InterPro" id="IPR053174">
    <property type="entry name" value="LpxI"/>
</dbReference>
<reference evidence="3 4" key="1">
    <citation type="submission" date="2020-07" db="EMBL/GenBank/DDBJ databases">
        <authorList>
            <person name="Feng X."/>
        </authorList>
    </citation>
    <scope>NUCLEOTIDE SEQUENCE [LARGE SCALE GENOMIC DNA]</scope>
    <source>
        <strain evidence="3 4">JCM14086</strain>
    </source>
</reference>
<dbReference type="PANTHER" id="PTHR39962">
    <property type="entry name" value="BLL4848 PROTEIN"/>
    <property type="match status" value="1"/>
</dbReference>
<comment type="caution">
    <text evidence="3">The sequence shown here is derived from an EMBL/GenBank/DDBJ whole genome shotgun (WGS) entry which is preliminary data.</text>
</comment>
<dbReference type="Pfam" id="PF17930">
    <property type="entry name" value="LpxI_N"/>
    <property type="match status" value="1"/>
</dbReference>
<dbReference type="InterPro" id="IPR043167">
    <property type="entry name" value="LpxI_C_sf"/>
</dbReference>
<dbReference type="PANTHER" id="PTHR39962:SF1">
    <property type="entry name" value="LPXI FAMILY PROTEIN"/>
    <property type="match status" value="1"/>
</dbReference>
<evidence type="ECO:0000313" key="4">
    <source>
        <dbReference type="Proteomes" id="UP000525652"/>
    </source>
</evidence>
<dbReference type="RefSeq" id="WP_185692692.1">
    <property type="nucleotide sequence ID" value="NZ_JACHVA010000081.1"/>
</dbReference>
<gene>
    <name evidence="3" type="primary">lpxI</name>
    <name evidence="3" type="ORF">H5P30_09400</name>
</gene>
<dbReference type="Gene3D" id="3.40.140.80">
    <property type="match status" value="1"/>
</dbReference>
<feature type="domain" description="LpxI C-terminal" evidence="1">
    <location>
        <begin position="153"/>
        <end position="278"/>
    </location>
</feature>
<keyword evidence="4" id="KW-1185">Reference proteome</keyword>
<dbReference type="Proteomes" id="UP000525652">
    <property type="component" value="Unassembled WGS sequence"/>
</dbReference>
<dbReference type="GO" id="GO:0016787">
    <property type="term" value="F:hydrolase activity"/>
    <property type="evidence" value="ECO:0007669"/>
    <property type="project" value="UniProtKB-KW"/>
</dbReference>
<dbReference type="InterPro" id="IPR010415">
    <property type="entry name" value="LpxI_C"/>
</dbReference>
<name>A0A7X1AXU7_9BACT</name>
<evidence type="ECO:0000259" key="2">
    <source>
        <dbReference type="Pfam" id="PF17930"/>
    </source>
</evidence>
<proteinExistence type="predicted"/>
<organism evidence="3 4">
    <name type="scientific">Puniceicoccus vermicola</name>
    <dbReference type="NCBI Taxonomy" id="388746"/>
    <lineage>
        <taxon>Bacteria</taxon>
        <taxon>Pseudomonadati</taxon>
        <taxon>Verrucomicrobiota</taxon>
        <taxon>Opitutia</taxon>
        <taxon>Puniceicoccales</taxon>
        <taxon>Puniceicoccaceae</taxon>
        <taxon>Puniceicoccus</taxon>
    </lineage>
</organism>
<dbReference type="Pfam" id="PF06230">
    <property type="entry name" value="LpxI_C"/>
    <property type="match status" value="1"/>
</dbReference>
<dbReference type="AlphaFoldDB" id="A0A7X1AXU7"/>
<evidence type="ECO:0000259" key="1">
    <source>
        <dbReference type="Pfam" id="PF06230"/>
    </source>
</evidence>
<sequence length="289" mass="31787">MSILSRFLPNPFIEGAPITLISGRGSYPRLTAKRIREAGLDLNLIALKGETPEDVWEDFPDEKRRLVKIGQIGRLVKSLHKFKTRYVVMVGQIQPRRLFGDIQPDLRAIKILASLKEKNAATIFGAIVNEIEGAGCTVLDARAFIDQDLADAGKMTKIKQSCDSEHLAHGIHIARESARLHIGQGVLVRKGTVLAVEAFEGTDDMLKRGGGFKTDQKIFVKIPHPDHDFRFDVPVFGIRTLKTMIESGITTAALATDQTVILDKEAVLQEATKAGVEILGFNPGTENIL</sequence>
<feature type="domain" description="LpxI N-terminal" evidence="2">
    <location>
        <begin position="18"/>
        <end position="146"/>
    </location>
</feature>
<dbReference type="EMBL" id="JACHVA010000081">
    <property type="protein sequence ID" value="MBC2601991.1"/>
    <property type="molecule type" value="Genomic_DNA"/>
</dbReference>
<protein>
    <submittedName>
        <fullName evidence="3">UDP-2,3-diacylglucosamine diphosphatase LpxI</fullName>
        <ecNumber evidence="3">3.6.1.54</ecNumber>
    </submittedName>
</protein>
<keyword evidence="3" id="KW-0378">Hydrolase</keyword>
<dbReference type="EC" id="3.6.1.54" evidence="3"/>